<protein>
    <submittedName>
        <fullName evidence="1">Phage major tail tube protein</fullName>
    </submittedName>
</protein>
<name>A0AA42U100_ECTOL</name>
<dbReference type="Pfam" id="PF04985">
    <property type="entry name" value="Phage_tube"/>
    <property type="match status" value="1"/>
</dbReference>
<evidence type="ECO:0000313" key="2">
    <source>
        <dbReference type="Proteomes" id="UP001161697"/>
    </source>
</evidence>
<dbReference type="NCBIfam" id="TIGR01611">
    <property type="entry name" value="tail_tube"/>
    <property type="match status" value="1"/>
</dbReference>
<sequence length="171" mass="18725">MAMPRKLKNMNMFNDANSYQGVAKTVTLPDLARKMEAWRGAGMDGPVKADMGHSDDGIQLEWTLGGLDLITLRQFGITNASGVALRFAGAYQRDDDGSVSAVEVIMRGRHETYSFGDAEVGEDTEHTITTTCSYYKLIVDGNVEVEIDLLGMVFMVNGVDRLAEQRKAIGL</sequence>
<organism evidence="1 2">
    <name type="scientific">Ectopseudomonas oleovorans</name>
    <name type="common">Pseudomonas oleovorans</name>
    <dbReference type="NCBI Taxonomy" id="301"/>
    <lineage>
        <taxon>Bacteria</taxon>
        <taxon>Pseudomonadati</taxon>
        <taxon>Pseudomonadota</taxon>
        <taxon>Gammaproteobacteria</taxon>
        <taxon>Pseudomonadales</taxon>
        <taxon>Pseudomonadaceae</taxon>
        <taxon>Ectopseudomonas</taxon>
    </lineage>
</organism>
<evidence type="ECO:0000313" key="1">
    <source>
        <dbReference type="EMBL" id="MDH1341520.1"/>
    </source>
</evidence>
<gene>
    <name evidence="1" type="ORF">N5J11_20490</name>
</gene>
<proteinExistence type="predicted"/>
<dbReference type="Proteomes" id="UP001161697">
    <property type="component" value="Unassembled WGS sequence"/>
</dbReference>
<comment type="caution">
    <text evidence="1">The sequence shown here is derived from an EMBL/GenBank/DDBJ whole genome shotgun (WGS) entry which is preliminary data.</text>
</comment>
<dbReference type="AlphaFoldDB" id="A0AA42U100"/>
<accession>A0AA42U100</accession>
<reference evidence="1" key="1">
    <citation type="submission" date="2022-09" db="EMBL/GenBank/DDBJ databases">
        <title>Intensive care unit water sources are persistently colonized with multi-drug resistant bacteria and are the site of extensive horizontal gene transfer of antibiotic resistance genes.</title>
        <authorList>
            <person name="Diorio-Toth L."/>
        </authorList>
    </citation>
    <scope>NUCLEOTIDE SEQUENCE</scope>
    <source>
        <strain evidence="1">GD03704</strain>
    </source>
</reference>
<dbReference type="InterPro" id="IPR006498">
    <property type="entry name" value="Tail_tube"/>
</dbReference>
<dbReference type="EMBL" id="JAOCJE010000001">
    <property type="protein sequence ID" value="MDH1341520.1"/>
    <property type="molecule type" value="Genomic_DNA"/>
</dbReference>
<dbReference type="RefSeq" id="WP_279533360.1">
    <property type="nucleotide sequence ID" value="NZ_CP104579.1"/>
</dbReference>